<protein>
    <submittedName>
        <fullName evidence="1">Uncharacterized protein</fullName>
    </submittedName>
</protein>
<accession>A0A1A2TS06</accession>
<proteinExistence type="predicted"/>
<dbReference type="EMBL" id="LZJU01000047">
    <property type="protein sequence ID" value="OBH78827.1"/>
    <property type="molecule type" value="Genomic_DNA"/>
</dbReference>
<comment type="caution">
    <text evidence="1">The sequence shown here is derived from an EMBL/GenBank/DDBJ whole genome shotgun (WGS) entry which is preliminary data.</text>
</comment>
<reference evidence="1 2" key="1">
    <citation type="submission" date="2016-06" db="EMBL/GenBank/DDBJ databases">
        <authorList>
            <person name="Kjaerup R.B."/>
            <person name="Dalgaard T.S."/>
            <person name="Juul-Madsen H.R."/>
        </authorList>
    </citation>
    <scope>NUCLEOTIDE SEQUENCE [LARGE SCALE GENOMIC DNA]</scope>
    <source>
        <strain evidence="1 2">E152</strain>
    </source>
</reference>
<evidence type="ECO:0000313" key="1">
    <source>
        <dbReference type="EMBL" id="OBH78827.1"/>
    </source>
</evidence>
<name>A0A1A2TTR2_MYCNT</name>
<evidence type="ECO:0000313" key="2">
    <source>
        <dbReference type="Proteomes" id="UP000092389"/>
    </source>
</evidence>
<accession>A0A1A2TTR2</accession>
<dbReference type="Proteomes" id="UP000092389">
    <property type="component" value="Unassembled WGS sequence"/>
</dbReference>
<sequence length="62" mass="6311">MWLTNGSAAVGAPRTPGVRMNVLVMSRDCSPSESAAIVPMSHLALALKEHGLAGLGPGTVVQ</sequence>
<dbReference type="AlphaFoldDB" id="A0A1A2TTR2"/>
<gene>
    <name evidence="1" type="ORF">A5683_16800</name>
</gene>
<organism evidence="1 2">
    <name type="scientific">Mycobacterium mantenii</name>
    <dbReference type="NCBI Taxonomy" id="560555"/>
    <lineage>
        <taxon>Bacteria</taxon>
        <taxon>Bacillati</taxon>
        <taxon>Actinomycetota</taxon>
        <taxon>Actinomycetes</taxon>
        <taxon>Mycobacteriales</taxon>
        <taxon>Mycobacteriaceae</taxon>
        <taxon>Mycobacterium</taxon>
        <taxon>Mycobacterium avium complex (MAC)</taxon>
    </lineage>
</organism>